<dbReference type="RefSeq" id="WP_021475402.1">
    <property type="nucleotide sequence ID" value="NZ_CP017707.1"/>
</dbReference>
<evidence type="ECO:0000313" key="5">
    <source>
        <dbReference type="EMBL" id="MEO2219753.1"/>
    </source>
</evidence>
<dbReference type="KEGG" id="cvc:BKX93_00875"/>
<protein>
    <recommendedName>
        <fullName evidence="1 2">Protein ApaG</fullName>
    </recommendedName>
</protein>
<feature type="domain" description="ApaG" evidence="3">
    <location>
        <begin position="2"/>
        <end position="126"/>
    </location>
</feature>
<dbReference type="PANTHER" id="PTHR14289">
    <property type="entry name" value="F-BOX ONLY PROTEIN 3"/>
    <property type="match status" value="1"/>
</dbReference>
<dbReference type="HAMAP" id="MF_00791">
    <property type="entry name" value="ApaG"/>
    <property type="match status" value="1"/>
</dbReference>
<dbReference type="AlphaFoldDB" id="A0A1D9LBS6"/>
<dbReference type="Proteomes" id="UP001455709">
    <property type="component" value="Unassembled WGS sequence"/>
</dbReference>
<evidence type="ECO:0000313" key="7">
    <source>
        <dbReference type="Proteomes" id="UP001455709"/>
    </source>
</evidence>
<dbReference type="GeneID" id="68839779"/>
<proteinExistence type="inferred from homology"/>
<dbReference type="NCBIfam" id="NF003967">
    <property type="entry name" value="PRK05461.1"/>
    <property type="match status" value="1"/>
</dbReference>
<evidence type="ECO:0000259" key="3">
    <source>
        <dbReference type="PROSITE" id="PS51087"/>
    </source>
</evidence>
<dbReference type="SUPFAM" id="SSF110069">
    <property type="entry name" value="ApaG-like"/>
    <property type="match status" value="1"/>
</dbReference>
<dbReference type="STRING" id="1108595.BKX93_00875"/>
<dbReference type="PANTHER" id="PTHR14289:SF16">
    <property type="entry name" value="POLYMERASE DELTA-INTERACTING PROTEIN 2"/>
    <property type="match status" value="1"/>
</dbReference>
<evidence type="ECO:0000256" key="1">
    <source>
        <dbReference type="ARBA" id="ARBA00017693"/>
    </source>
</evidence>
<dbReference type="EMBL" id="JBDOJC010000001">
    <property type="protein sequence ID" value="MEO2219753.1"/>
    <property type="molecule type" value="Genomic_DNA"/>
</dbReference>
<name>A0A1D9LBS6_9NEIS</name>
<evidence type="ECO:0000256" key="2">
    <source>
        <dbReference type="HAMAP-Rule" id="MF_00791"/>
    </source>
</evidence>
<organism evidence="4 6">
    <name type="scientific">Chromobacterium vaccinii</name>
    <dbReference type="NCBI Taxonomy" id="1108595"/>
    <lineage>
        <taxon>Bacteria</taxon>
        <taxon>Pseudomonadati</taxon>
        <taxon>Pseudomonadota</taxon>
        <taxon>Betaproteobacteria</taxon>
        <taxon>Neisseriales</taxon>
        <taxon>Chromobacteriaceae</taxon>
        <taxon>Chromobacterium</taxon>
    </lineage>
</organism>
<dbReference type="Proteomes" id="UP000178776">
    <property type="component" value="Chromosome"/>
</dbReference>
<reference evidence="4 6" key="1">
    <citation type="submission" date="2016-10" db="EMBL/GenBank/DDBJ databases">
        <title>Chromobacterium muskegensis sp. nov., an insecticidal bacterium isolated from Sphagnum bogs.</title>
        <authorList>
            <person name="Sparks M.E."/>
            <person name="Blackburn M.B."/>
            <person name="Gundersen-Rindal D.E."/>
            <person name="Mitchell A."/>
            <person name="Farrar R."/>
            <person name="Kuhar D."/>
        </authorList>
    </citation>
    <scope>NUCLEOTIDE SEQUENCE [LARGE SCALE GENOMIC DNA]</scope>
    <source>
        <strain evidence="4 6">21-1</strain>
    </source>
</reference>
<dbReference type="InterPro" id="IPR023065">
    <property type="entry name" value="Uncharacterised_ApaG"/>
</dbReference>
<dbReference type="PROSITE" id="PS51087">
    <property type="entry name" value="APAG"/>
    <property type="match status" value="1"/>
</dbReference>
<evidence type="ECO:0000313" key="6">
    <source>
        <dbReference type="Proteomes" id="UP000178776"/>
    </source>
</evidence>
<dbReference type="InterPro" id="IPR036767">
    <property type="entry name" value="ApaG_sf"/>
</dbReference>
<dbReference type="Pfam" id="PF04379">
    <property type="entry name" value="DUF525"/>
    <property type="match status" value="1"/>
</dbReference>
<dbReference type="EMBL" id="CP017707">
    <property type="protein sequence ID" value="AOZ48690.1"/>
    <property type="molecule type" value="Genomic_DNA"/>
</dbReference>
<sequence length="126" mass="14120">MADKLYQMEVRAEPQYVADQSSVANDVYVFAYRVRITNTGSEPAQLISRHWIITDANQQVQEVRGMGVVGEQPHLDPGQVFEYSSAAHITTPYGSMKGVYQMMADDGQRFEASIPEMTLVAPRVLH</sequence>
<reference evidence="5 7" key="2">
    <citation type="submission" date="2024-05" db="EMBL/GenBank/DDBJ databases">
        <authorList>
            <person name="De Oliveira J.P."/>
            <person name="Noriler S.A."/>
            <person name="De Oliveira A.G."/>
            <person name="Sipoli D.S."/>
        </authorList>
    </citation>
    <scope>NUCLEOTIDE SEQUENCE [LARGE SCALE GENOMIC DNA]</scope>
    <source>
        <strain evidence="5 7">LABIM189</strain>
    </source>
</reference>
<accession>A0A1D9LBS6</accession>
<dbReference type="Gene3D" id="2.60.40.1470">
    <property type="entry name" value="ApaG domain"/>
    <property type="match status" value="1"/>
</dbReference>
<gene>
    <name evidence="2 5" type="primary">apaG</name>
    <name evidence="5" type="ORF">ABGV49_22080</name>
    <name evidence="4" type="ORF">BKX93_00875</name>
</gene>
<dbReference type="GO" id="GO:0070987">
    <property type="term" value="P:error-free translesion synthesis"/>
    <property type="evidence" value="ECO:0007669"/>
    <property type="project" value="TreeGrafter"/>
</dbReference>
<keyword evidence="7" id="KW-1185">Reference proteome</keyword>
<evidence type="ECO:0000313" key="4">
    <source>
        <dbReference type="EMBL" id="AOZ48690.1"/>
    </source>
</evidence>
<dbReference type="InterPro" id="IPR007474">
    <property type="entry name" value="ApaG_domain"/>
</dbReference>